<evidence type="ECO:0000313" key="2">
    <source>
        <dbReference type="EMBL" id="PFG17865.1"/>
    </source>
</evidence>
<proteinExistence type="predicted"/>
<dbReference type="Proteomes" id="UP000226079">
    <property type="component" value="Unassembled WGS sequence"/>
</dbReference>
<evidence type="ECO:0000256" key="1">
    <source>
        <dbReference type="SAM" id="Phobius"/>
    </source>
</evidence>
<keyword evidence="1" id="KW-0812">Transmembrane</keyword>
<keyword evidence="1" id="KW-1133">Transmembrane helix</keyword>
<evidence type="ECO:0000313" key="3">
    <source>
        <dbReference type="Proteomes" id="UP000226079"/>
    </source>
</evidence>
<dbReference type="EMBL" id="PDJC01000001">
    <property type="protein sequence ID" value="PFG17865.1"/>
    <property type="molecule type" value="Genomic_DNA"/>
</dbReference>
<reference evidence="2 3" key="1">
    <citation type="submission" date="2017-10" db="EMBL/GenBank/DDBJ databases">
        <title>Sequencing the genomes of 1000 actinobacteria strains.</title>
        <authorList>
            <person name="Klenk H.-P."/>
        </authorList>
    </citation>
    <scope>NUCLEOTIDE SEQUENCE [LARGE SCALE GENOMIC DNA]</scope>
    <source>
        <strain evidence="2 3">DSM 15597</strain>
    </source>
</reference>
<accession>A0A2A9CUZ2</accession>
<keyword evidence="3" id="KW-1185">Reference proteome</keyword>
<name>A0A2A9CUZ2_9ACTN</name>
<comment type="caution">
    <text evidence="2">The sequence shown here is derived from an EMBL/GenBank/DDBJ whole genome shotgun (WGS) entry which is preliminary data.</text>
</comment>
<dbReference type="RefSeq" id="WP_169923841.1">
    <property type="nucleotide sequence ID" value="NZ_PDJC01000001.1"/>
</dbReference>
<sequence length="51" mass="5831">MNFLIDFATYLVAFGLGSGLTWLVLRRLWPARSADEAFADTEELREPGEKR</sequence>
<feature type="transmembrane region" description="Helical" evidence="1">
    <location>
        <begin position="7"/>
        <end position="25"/>
    </location>
</feature>
<dbReference type="AlphaFoldDB" id="A0A2A9CUZ2"/>
<gene>
    <name evidence="2" type="ORF">ATK74_2442</name>
</gene>
<protein>
    <submittedName>
        <fullName evidence="2">Uncharacterized protein</fullName>
    </submittedName>
</protein>
<organism evidence="2 3">
    <name type="scientific">Propionicimonas paludicola</name>
    <dbReference type="NCBI Taxonomy" id="185243"/>
    <lineage>
        <taxon>Bacteria</taxon>
        <taxon>Bacillati</taxon>
        <taxon>Actinomycetota</taxon>
        <taxon>Actinomycetes</taxon>
        <taxon>Propionibacteriales</taxon>
        <taxon>Nocardioidaceae</taxon>
        <taxon>Propionicimonas</taxon>
    </lineage>
</organism>
<keyword evidence="1" id="KW-0472">Membrane</keyword>